<organism evidence="1">
    <name type="scientific">Rhizobium phage LG08</name>
    <dbReference type="NCBI Taxonomy" id="3129229"/>
    <lineage>
        <taxon>Viruses</taxon>
        <taxon>Duplodnaviria</taxon>
        <taxon>Heunggongvirae</taxon>
        <taxon>Uroviricota</taxon>
        <taxon>Caudoviricetes</taxon>
    </lineage>
</organism>
<accession>A0AAU8HY75</accession>
<dbReference type="EMBL" id="PP429226">
    <property type="protein sequence ID" value="XCI77396.1"/>
    <property type="molecule type" value="Genomic_DNA"/>
</dbReference>
<proteinExistence type="predicted"/>
<name>A0AAU8HY75_9CAUD</name>
<evidence type="ECO:0000313" key="1">
    <source>
        <dbReference type="EMBL" id="XCI77396.1"/>
    </source>
</evidence>
<protein>
    <submittedName>
        <fullName evidence="1">Tail protein</fullName>
    </submittedName>
</protein>
<sequence length="448" mass="51339">MSEIQFYEKRKHDPDKALNFPGEYELESAEVAGEDFLAKVGSIVIFEDMNLPYVTGEINAIDTQNMASLKPFIGGEKVKFTIRDCYRQKLEFDFVLIRVSDRRPISLSSTAYTIKFASKAYINSKAKKISKAYAKMKTEAAFADVCINYMNIPAEKLQWVETEAPISCILPNWRPGHSVKWLASRSVASRAEFAKSPYAVFEEKDGKMNFLPLDFLYNEETNIERGEILLKFGRHTMDDNASIALHERMGVHQLSMERFEIVKTTDFGENLEHGMYNNAVQEIDLFARDTEIREYSYKEDFEDSQHLNKYPFLRPNGIEAQNDMSYWQTVPKNDALFSDMDSRAMINPSLYSFISKWQQTEQMVVRGLLPGSFELRVGQKYRLNIPAFSSATVTGVQAIDGYFSGNYIVEAIKHEFTPNNKYFATVQLFTDSVSQEIKPILEVEGRTG</sequence>
<gene>
    <name evidence="1" type="ORF">LDCGVIBL_CDS0038</name>
</gene>
<reference evidence="1" key="1">
    <citation type="submission" date="2024-03" db="EMBL/GenBank/DDBJ databases">
        <authorList>
            <person name="Chantapakul B."/>
            <person name="Wang S."/>
        </authorList>
    </citation>
    <scope>NUCLEOTIDE SEQUENCE</scope>
</reference>